<sequence>MTEQTDREQALAVVRRTVEDADLEHEGGARDGELVVTLPGEKKLKTVVSLVVGEQALSVSAFVIRNADENHEEFYRHLLRRNLRMPLLAYSIDASGDVYVGGRIPLRAVTEELVDQVLGVVLDAADAPFNELLLLGFRSSMQKEWDWRVSRGESLRNLEAFRSVLEHTDGSTPE</sequence>
<dbReference type="Pfam" id="PF10722">
    <property type="entry name" value="YbjN"/>
    <property type="match status" value="1"/>
</dbReference>
<dbReference type="Gene3D" id="3.30.1460.10">
    <property type="match status" value="1"/>
</dbReference>
<evidence type="ECO:0008006" key="3">
    <source>
        <dbReference type="Google" id="ProtNLM"/>
    </source>
</evidence>
<proteinExistence type="predicted"/>
<dbReference type="Proteomes" id="UP000182938">
    <property type="component" value="Chromosome"/>
</dbReference>
<evidence type="ECO:0000313" key="2">
    <source>
        <dbReference type="Proteomes" id="UP000182938"/>
    </source>
</evidence>
<evidence type="ECO:0000313" key="1">
    <source>
        <dbReference type="EMBL" id="APH00375.1"/>
    </source>
</evidence>
<dbReference type="InterPro" id="IPR019660">
    <property type="entry name" value="Put_sensory_transdc_reg_YbjN"/>
</dbReference>
<protein>
    <recommendedName>
        <fullName evidence="3">Sensory transduction regulator</fullName>
    </recommendedName>
</protein>
<accession>A0A1L3MDI8</accession>
<dbReference type="KEGG" id="jte:ASJ30_01560"/>
<gene>
    <name evidence="1" type="ORF">ASJ30_01560</name>
</gene>
<name>A0A1L3MDI8_9MICO</name>
<organism evidence="1 2">
    <name type="scientific">Janibacter indicus</name>
    <dbReference type="NCBI Taxonomy" id="857417"/>
    <lineage>
        <taxon>Bacteria</taxon>
        <taxon>Bacillati</taxon>
        <taxon>Actinomycetota</taxon>
        <taxon>Actinomycetes</taxon>
        <taxon>Micrococcales</taxon>
        <taxon>Intrasporangiaceae</taxon>
        <taxon>Janibacter</taxon>
    </lineage>
</organism>
<dbReference type="EMBL" id="CP013290">
    <property type="protein sequence ID" value="APH00375.1"/>
    <property type="molecule type" value="Genomic_DNA"/>
</dbReference>
<keyword evidence="2" id="KW-1185">Reference proteome</keyword>
<dbReference type="RefSeq" id="WP_072623548.1">
    <property type="nucleotide sequence ID" value="NZ_CP013290.1"/>
</dbReference>
<dbReference type="SUPFAM" id="SSF69635">
    <property type="entry name" value="Type III secretory system chaperone-like"/>
    <property type="match status" value="1"/>
</dbReference>
<reference evidence="1 2" key="1">
    <citation type="submission" date="2015-11" db="EMBL/GenBank/DDBJ databases">
        <authorList>
            <person name="Zhang Y."/>
            <person name="Guo Z."/>
        </authorList>
    </citation>
    <scope>NUCLEOTIDE SEQUENCE [LARGE SCALE GENOMIC DNA]</scope>
    <source>
        <strain evidence="1 2">YFY001</strain>
    </source>
</reference>
<dbReference type="AlphaFoldDB" id="A0A1L3MDI8"/>